<dbReference type="EMBL" id="JACICY010000032">
    <property type="protein sequence ID" value="MBB3862908.1"/>
    <property type="molecule type" value="Genomic_DNA"/>
</dbReference>
<proteinExistence type="predicted"/>
<evidence type="ECO:0000313" key="1">
    <source>
        <dbReference type="EMBL" id="MBB3862908.1"/>
    </source>
</evidence>
<protein>
    <submittedName>
        <fullName evidence="1">Uncharacterized protein</fullName>
    </submittedName>
</protein>
<gene>
    <name evidence="1" type="ORF">GGQ88_004211</name>
</gene>
<dbReference type="AlphaFoldDB" id="A0A7W6EY02"/>
<keyword evidence="2" id="KW-1185">Reference proteome</keyword>
<name>A0A7W6EY02_9SPHN</name>
<dbReference type="Proteomes" id="UP000562395">
    <property type="component" value="Unassembled WGS sequence"/>
</dbReference>
<evidence type="ECO:0000313" key="2">
    <source>
        <dbReference type="Proteomes" id="UP000562395"/>
    </source>
</evidence>
<reference evidence="1 2" key="1">
    <citation type="submission" date="2020-08" db="EMBL/GenBank/DDBJ databases">
        <title>Genomic Encyclopedia of Type Strains, Phase IV (KMG-IV): sequencing the most valuable type-strain genomes for metagenomic binning, comparative biology and taxonomic classification.</title>
        <authorList>
            <person name="Goeker M."/>
        </authorList>
    </citation>
    <scope>NUCLEOTIDE SEQUENCE [LARGE SCALE GENOMIC DNA]</scope>
    <source>
        <strain evidence="1 2">DSM 14552</strain>
    </source>
</reference>
<sequence>MDDRTETLIRSLKRSGAEYSEIFIKGPETEAIGRLVLDPLSATIFSSDPNTYAAIQALEARGMPLADAIRTVAGLPLGDR</sequence>
<comment type="caution">
    <text evidence="1">The sequence shown here is derived from an EMBL/GenBank/DDBJ whole genome shotgun (WGS) entry which is preliminary data.</text>
</comment>
<accession>A0A7W6EY02</accession>
<organism evidence="1 2">
    <name type="scientific">Novosphingobium hassiacum</name>
    <dbReference type="NCBI Taxonomy" id="173676"/>
    <lineage>
        <taxon>Bacteria</taxon>
        <taxon>Pseudomonadati</taxon>
        <taxon>Pseudomonadota</taxon>
        <taxon>Alphaproteobacteria</taxon>
        <taxon>Sphingomonadales</taxon>
        <taxon>Sphingomonadaceae</taxon>
        <taxon>Novosphingobium</taxon>
    </lineage>
</organism>